<accession>A0A0K2ZEL5</accession>
<evidence type="ECO:0000256" key="1">
    <source>
        <dbReference type="ARBA" id="ARBA00023239"/>
    </source>
</evidence>
<feature type="binding site" evidence="4">
    <location>
        <position position="209"/>
    </location>
    <ligand>
        <name>pyruvate</name>
        <dbReference type="ChEBI" id="CHEBI:15361"/>
    </ligand>
</feature>
<gene>
    <name evidence="5" type="ORF">XTALMG727_0875</name>
</gene>
<feature type="active site" description="Proton donor/acceptor" evidence="3">
    <location>
        <position position="138"/>
    </location>
</feature>
<evidence type="ECO:0000256" key="4">
    <source>
        <dbReference type="PIRSR" id="PIRSR001365-2"/>
    </source>
</evidence>
<keyword evidence="6" id="KW-1185">Reference proteome</keyword>
<sequence>MSKASFWYGVLPAITTPFNADGSIDHAFLAKHAQVMVDAGCTAIVPLGSLGEAATLSFDDKVAILKTLVQALDGRIPVVPGIAALSTDEAVRLAQAAKQVGCGGIMVLPPYVYSTDWREMGAHARAVIAATDLPVILYNNPVAYKTDFSPAQIAELAADFPNLQAVKESSGDVRRFAALGELLNDRLVLLVGMDDAIVEGLSMGAQGWIAGLVNAYPKESVKLFELARDGGYPAAKALYDWFLPLLRLDTVPKFVQLIKLVQEKVGLGSERVRAPRLVVDGAEREAALKVIDHAIATHPGL</sequence>
<dbReference type="Proteomes" id="UP000046187">
    <property type="component" value="Unassembled WGS sequence"/>
</dbReference>
<dbReference type="CDD" id="cd00408">
    <property type="entry name" value="DHDPS-like"/>
    <property type="match status" value="1"/>
</dbReference>
<feature type="active site" description="Schiff-base intermediate with substrate" evidence="3">
    <location>
        <position position="167"/>
    </location>
</feature>
<dbReference type="PANTHER" id="PTHR12128">
    <property type="entry name" value="DIHYDRODIPICOLINATE SYNTHASE"/>
    <property type="match status" value="1"/>
</dbReference>
<dbReference type="PRINTS" id="PR00146">
    <property type="entry name" value="DHPICSNTHASE"/>
</dbReference>
<dbReference type="PIRSF" id="PIRSF001365">
    <property type="entry name" value="DHDPS"/>
    <property type="match status" value="1"/>
</dbReference>
<dbReference type="Gene3D" id="3.20.20.70">
    <property type="entry name" value="Aldolase class I"/>
    <property type="match status" value="1"/>
</dbReference>
<proteinExistence type="inferred from homology"/>
<keyword evidence="1 2" id="KW-0456">Lyase</keyword>
<dbReference type="RefSeq" id="WP_009591334.1">
    <property type="nucleotide sequence ID" value="NZ_CXOI01000013.1"/>
</dbReference>
<comment type="similarity">
    <text evidence="2">Belongs to the DapA family.</text>
</comment>
<dbReference type="Pfam" id="PF00701">
    <property type="entry name" value="DHDPS"/>
    <property type="match status" value="1"/>
</dbReference>
<protein>
    <submittedName>
        <fullName evidence="5">Dihydrodipicolinate synthetase</fullName>
    </submittedName>
</protein>
<dbReference type="InterPro" id="IPR013785">
    <property type="entry name" value="Aldolase_TIM"/>
</dbReference>
<reference evidence="6" key="1">
    <citation type="submission" date="2015-07" db="EMBL/GenBank/DDBJ databases">
        <authorList>
            <person name="Wibberg D."/>
        </authorList>
    </citation>
    <scope>NUCLEOTIDE SEQUENCE [LARGE SCALE GENOMIC DNA]</scope>
</reference>
<evidence type="ECO:0000256" key="3">
    <source>
        <dbReference type="PIRSR" id="PIRSR001365-1"/>
    </source>
</evidence>
<evidence type="ECO:0000256" key="2">
    <source>
        <dbReference type="PIRNR" id="PIRNR001365"/>
    </source>
</evidence>
<dbReference type="InterPro" id="IPR002220">
    <property type="entry name" value="DapA-like"/>
</dbReference>
<organism evidence="5 6">
    <name type="scientific">Xanthomonas graminis pv. arrhenatheri LMG 727</name>
    <dbReference type="NCBI Taxonomy" id="1195923"/>
    <lineage>
        <taxon>Bacteria</taxon>
        <taxon>Pseudomonadati</taxon>
        <taxon>Pseudomonadota</taxon>
        <taxon>Gammaproteobacteria</taxon>
        <taxon>Lysobacterales</taxon>
        <taxon>Lysobacteraceae</taxon>
        <taxon>Xanthomonas</taxon>
        <taxon>Xanthomonas translucens group</taxon>
        <taxon>Xanthomonas graminis</taxon>
    </lineage>
</organism>
<dbReference type="SMART" id="SM01130">
    <property type="entry name" value="DHDPS"/>
    <property type="match status" value="1"/>
</dbReference>
<dbReference type="GO" id="GO:0008840">
    <property type="term" value="F:4-hydroxy-tetrahydrodipicolinate synthase activity"/>
    <property type="evidence" value="ECO:0007669"/>
    <property type="project" value="TreeGrafter"/>
</dbReference>
<evidence type="ECO:0000313" key="5">
    <source>
        <dbReference type="EMBL" id="CTP84136.1"/>
    </source>
</evidence>
<dbReference type="PANTHER" id="PTHR12128:SF72">
    <property type="entry name" value="DIHYDRODIPICOLINATE SYNTHASE"/>
    <property type="match status" value="1"/>
</dbReference>
<evidence type="ECO:0000313" key="6">
    <source>
        <dbReference type="Proteomes" id="UP000046187"/>
    </source>
</evidence>
<dbReference type="EMBL" id="CXOI01000013">
    <property type="protein sequence ID" value="CTP84136.1"/>
    <property type="molecule type" value="Genomic_DNA"/>
</dbReference>
<dbReference type="AlphaFoldDB" id="A0A0K2ZEL5"/>
<name>A0A0K2ZEL5_9XANT</name>
<dbReference type="SUPFAM" id="SSF51569">
    <property type="entry name" value="Aldolase"/>
    <property type="match status" value="1"/>
</dbReference>